<gene>
    <name evidence="3" type="ORF">ACFHYQ_07730</name>
</gene>
<dbReference type="PANTHER" id="PTHR48081:SF8">
    <property type="entry name" value="ALPHA_BETA HYDROLASE FOLD-3 DOMAIN-CONTAINING PROTEIN-RELATED"/>
    <property type="match status" value="1"/>
</dbReference>
<comment type="caution">
    <text evidence="3">The sequence shown here is derived from an EMBL/GenBank/DDBJ whole genome shotgun (WGS) entry which is preliminary data.</text>
</comment>
<dbReference type="PANTHER" id="PTHR48081">
    <property type="entry name" value="AB HYDROLASE SUPERFAMILY PROTEIN C4A8.06C"/>
    <property type="match status" value="1"/>
</dbReference>
<evidence type="ECO:0000259" key="2">
    <source>
        <dbReference type="Pfam" id="PF07859"/>
    </source>
</evidence>
<dbReference type="InterPro" id="IPR029058">
    <property type="entry name" value="AB_hydrolase_fold"/>
</dbReference>
<proteinExistence type="predicted"/>
<sequence length="171" mass="18564">MGGDGVRCADLDIDAGTHFIPIRIFQPEAGSGGLRVWAHGGSWITGSLDQWHGATTEFACVSDWTVISVGYRLAPQHRHPAQFDDVLAALAWAEANDVDDLPPAIIAVGELDPVIDDVTAYARALHEAGNDVTLQVFPDTFHAAFLSPYSDMRRWLGNALHDHISHQSSPQ</sequence>
<dbReference type="EMBL" id="JBHMQT010000011">
    <property type="protein sequence ID" value="MFC0862184.1"/>
    <property type="molecule type" value="Genomic_DNA"/>
</dbReference>
<keyword evidence="4" id="KW-1185">Reference proteome</keyword>
<keyword evidence="1 3" id="KW-0378">Hydrolase</keyword>
<evidence type="ECO:0000256" key="1">
    <source>
        <dbReference type="ARBA" id="ARBA00022801"/>
    </source>
</evidence>
<accession>A0ABV6U2C2</accession>
<dbReference type="Gene3D" id="3.40.50.1820">
    <property type="entry name" value="alpha/beta hydrolase"/>
    <property type="match status" value="2"/>
</dbReference>
<dbReference type="InterPro" id="IPR050300">
    <property type="entry name" value="GDXG_lipolytic_enzyme"/>
</dbReference>
<dbReference type="GO" id="GO:0016787">
    <property type="term" value="F:hydrolase activity"/>
    <property type="evidence" value="ECO:0007669"/>
    <property type="project" value="UniProtKB-KW"/>
</dbReference>
<name>A0ABV6U2C2_9ACTN</name>
<dbReference type="Pfam" id="PF07859">
    <property type="entry name" value="Abhydrolase_3"/>
    <property type="match status" value="1"/>
</dbReference>
<dbReference type="InterPro" id="IPR013094">
    <property type="entry name" value="AB_hydrolase_3"/>
</dbReference>
<dbReference type="RefSeq" id="WP_394300398.1">
    <property type="nucleotide sequence ID" value="NZ_JBHMQT010000011.1"/>
</dbReference>
<dbReference type="Proteomes" id="UP001589870">
    <property type="component" value="Unassembled WGS sequence"/>
</dbReference>
<reference evidence="3 4" key="1">
    <citation type="submission" date="2024-09" db="EMBL/GenBank/DDBJ databases">
        <authorList>
            <person name="Sun Q."/>
            <person name="Mori K."/>
        </authorList>
    </citation>
    <scope>NUCLEOTIDE SEQUENCE [LARGE SCALE GENOMIC DNA]</scope>
    <source>
        <strain evidence="3 4">TBRC 1851</strain>
    </source>
</reference>
<evidence type="ECO:0000313" key="3">
    <source>
        <dbReference type="EMBL" id="MFC0862184.1"/>
    </source>
</evidence>
<dbReference type="SUPFAM" id="SSF53474">
    <property type="entry name" value="alpha/beta-Hydrolases"/>
    <property type="match status" value="1"/>
</dbReference>
<protein>
    <submittedName>
        <fullName evidence="3">Alpha/beta hydrolase</fullName>
    </submittedName>
</protein>
<feature type="domain" description="Alpha/beta hydrolase fold-3" evidence="2">
    <location>
        <begin position="36"/>
        <end position="96"/>
    </location>
</feature>
<organism evidence="3 4">
    <name type="scientific">Sphaerimonospora cavernae</name>
    <dbReference type="NCBI Taxonomy" id="1740611"/>
    <lineage>
        <taxon>Bacteria</taxon>
        <taxon>Bacillati</taxon>
        <taxon>Actinomycetota</taxon>
        <taxon>Actinomycetes</taxon>
        <taxon>Streptosporangiales</taxon>
        <taxon>Streptosporangiaceae</taxon>
        <taxon>Sphaerimonospora</taxon>
    </lineage>
</organism>
<evidence type="ECO:0000313" key="4">
    <source>
        <dbReference type="Proteomes" id="UP001589870"/>
    </source>
</evidence>